<sequence length="53" mass="5141">MVNVLSSMEAANILTSKVAVASVSPASGVSAAGVPIVSGSFRTVSVIFTTASA</sequence>
<dbReference type="AlphaFoldDB" id="A0A699V9F5"/>
<comment type="caution">
    <text evidence="1">The sequence shown here is derived from an EMBL/GenBank/DDBJ whole genome shotgun (WGS) entry which is preliminary data.</text>
</comment>
<reference evidence="1" key="1">
    <citation type="journal article" date="2019" name="Sci. Rep.">
        <title>Draft genome of Tanacetum cinerariifolium, the natural source of mosquito coil.</title>
        <authorList>
            <person name="Yamashiro T."/>
            <person name="Shiraishi A."/>
            <person name="Satake H."/>
            <person name="Nakayama K."/>
        </authorList>
    </citation>
    <scope>NUCLEOTIDE SEQUENCE</scope>
</reference>
<name>A0A699V9F5_TANCI</name>
<dbReference type="EMBL" id="BKCJ011403779">
    <property type="protein sequence ID" value="GFD30421.1"/>
    <property type="molecule type" value="Genomic_DNA"/>
</dbReference>
<proteinExistence type="predicted"/>
<organism evidence="1">
    <name type="scientific">Tanacetum cinerariifolium</name>
    <name type="common">Dalmatian daisy</name>
    <name type="synonym">Chrysanthemum cinerariifolium</name>
    <dbReference type="NCBI Taxonomy" id="118510"/>
    <lineage>
        <taxon>Eukaryota</taxon>
        <taxon>Viridiplantae</taxon>
        <taxon>Streptophyta</taxon>
        <taxon>Embryophyta</taxon>
        <taxon>Tracheophyta</taxon>
        <taxon>Spermatophyta</taxon>
        <taxon>Magnoliopsida</taxon>
        <taxon>eudicotyledons</taxon>
        <taxon>Gunneridae</taxon>
        <taxon>Pentapetalae</taxon>
        <taxon>asterids</taxon>
        <taxon>campanulids</taxon>
        <taxon>Asterales</taxon>
        <taxon>Asteraceae</taxon>
        <taxon>Asteroideae</taxon>
        <taxon>Anthemideae</taxon>
        <taxon>Anthemidinae</taxon>
        <taxon>Tanacetum</taxon>
    </lineage>
</organism>
<accession>A0A699V9F5</accession>
<feature type="non-terminal residue" evidence="1">
    <location>
        <position position="53"/>
    </location>
</feature>
<protein>
    <submittedName>
        <fullName evidence="1">Uncharacterized protein</fullName>
    </submittedName>
</protein>
<evidence type="ECO:0000313" key="1">
    <source>
        <dbReference type="EMBL" id="GFD30421.1"/>
    </source>
</evidence>
<gene>
    <name evidence="1" type="ORF">Tci_902390</name>
</gene>